<reference evidence="2 3" key="1">
    <citation type="journal article" date="2024" name="Ann. Entomol. Soc. Am.">
        <title>Genomic analyses of the southern and eastern yellowjacket wasps (Hymenoptera: Vespidae) reveal evolutionary signatures of social life.</title>
        <authorList>
            <person name="Catto M.A."/>
            <person name="Caine P.B."/>
            <person name="Orr S.E."/>
            <person name="Hunt B.G."/>
            <person name="Goodisman M.A.D."/>
        </authorList>
    </citation>
    <scope>NUCLEOTIDE SEQUENCE [LARGE SCALE GENOMIC DNA]</scope>
    <source>
        <strain evidence="2">232</strain>
        <tissue evidence="2">Head and thorax</tissue>
    </source>
</reference>
<dbReference type="Proteomes" id="UP001607303">
    <property type="component" value="Unassembled WGS sequence"/>
</dbReference>
<accession>A0ABD2AW63</accession>
<dbReference type="PANTHER" id="PTHR45828:SF40">
    <property type="entry name" value="REELIN DOMAIN-CONTAINING PROTEIN"/>
    <property type="match status" value="1"/>
</dbReference>
<keyword evidence="3" id="KW-1185">Reference proteome</keyword>
<dbReference type="PANTHER" id="PTHR45828">
    <property type="entry name" value="CYTOCHROME B561/FERRIC REDUCTASE TRANSMEMBRANE"/>
    <property type="match status" value="1"/>
</dbReference>
<dbReference type="Gene3D" id="2.60.40.4060">
    <property type="entry name" value="Reeler domain"/>
    <property type="match status" value="1"/>
</dbReference>
<dbReference type="EMBL" id="JAYRBN010000112">
    <property type="protein sequence ID" value="KAL2724626.1"/>
    <property type="molecule type" value="Genomic_DNA"/>
</dbReference>
<evidence type="ECO:0000313" key="3">
    <source>
        <dbReference type="Proteomes" id="UP001607303"/>
    </source>
</evidence>
<dbReference type="InterPro" id="IPR051237">
    <property type="entry name" value="Ferric-chelate_Red/DefProt"/>
</dbReference>
<organism evidence="2 3">
    <name type="scientific">Vespula maculifrons</name>
    <name type="common">Eastern yellow jacket</name>
    <name type="synonym">Wasp</name>
    <dbReference type="NCBI Taxonomy" id="7453"/>
    <lineage>
        <taxon>Eukaryota</taxon>
        <taxon>Metazoa</taxon>
        <taxon>Ecdysozoa</taxon>
        <taxon>Arthropoda</taxon>
        <taxon>Hexapoda</taxon>
        <taxon>Insecta</taxon>
        <taxon>Pterygota</taxon>
        <taxon>Neoptera</taxon>
        <taxon>Endopterygota</taxon>
        <taxon>Hymenoptera</taxon>
        <taxon>Apocrita</taxon>
        <taxon>Aculeata</taxon>
        <taxon>Vespoidea</taxon>
        <taxon>Vespidae</taxon>
        <taxon>Vespinae</taxon>
        <taxon>Vespula</taxon>
    </lineage>
</organism>
<evidence type="ECO:0000313" key="2">
    <source>
        <dbReference type="EMBL" id="KAL2724626.1"/>
    </source>
</evidence>
<protein>
    <submittedName>
        <fullName evidence="2">Defense protein 3</fullName>
    </submittedName>
</protein>
<sequence>MRLYYNSKDRVKVTIRKSGLRPPLPMNGHKDLPKMSWFRNLIFTLSTIALSTIPVSGFPDGAPVDACVKPRPNQPYHGDARSQPLDKNPYTLVASSSEYVPGSQITVTISGSSFKGFFLQARDSNTNAWIGSWAQTPNTNTHPECSAVTHADPREKQQATLIWNAPPNTRGQVYFTGTVLKEYAIFWSDLVAHVGLTRSDSCISIISKNKMVITSMFIASTQDNRY</sequence>
<feature type="domain" description="Reelin" evidence="1">
    <location>
        <begin position="52"/>
        <end position="214"/>
    </location>
</feature>
<dbReference type="InterPro" id="IPR002861">
    <property type="entry name" value="Reeler_dom"/>
</dbReference>
<evidence type="ECO:0000259" key="1">
    <source>
        <dbReference type="PROSITE" id="PS51019"/>
    </source>
</evidence>
<name>A0ABD2AW63_VESMC</name>
<dbReference type="CDD" id="cd08544">
    <property type="entry name" value="Reeler"/>
    <property type="match status" value="1"/>
</dbReference>
<gene>
    <name evidence="2" type="ORF">V1477_018487</name>
</gene>
<comment type="caution">
    <text evidence="2">The sequence shown here is derived from an EMBL/GenBank/DDBJ whole genome shotgun (WGS) entry which is preliminary data.</text>
</comment>
<dbReference type="InterPro" id="IPR042307">
    <property type="entry name" value="Reeler_sf"/>
</dbReference>
<dbReference type="Pfam" id="PF02014">
    <property type="entry name" value="Reeler"/>
    <property type="match status" value="1"/>
</dbReference>
<dbReference type="AlphaFoldDB" id="A0ABD2AW63"/>
<dbReference type="PROSITE" id="PS51019">
    <property type="entry name" value="REELIN"/>
    <property type="match status" value="1"/>
</dbReference>
<proteinExistence type="predicted"/>